<accession>A0A1F7FBR6</accession>
<dbReference type="InterPro" id="IPR052159">
    <property type="entry name" value="Competence_DNA_uptake"/>
</dbReference>
<comment type="caution">
    <text evidence="2">The sequence shown here is derived from an EMBL/GenBank/DDBJ whole genome shotgun (WGS) entry which is preliminary data.</text>
</comment>
<dbReference type="InterPro" id="IPR036866">
    <property type="entry name" value="RibonucZ/Hydroxyglut_hydro"/>
</dbReference>
<feature type="domain" description="Metallo-beta-lactamase" evidence="1">
    <location>
        <begin position="34"/>
        <end position="236"/>
    </location>
</feature>
<dbReference type="CDD" id="cd07731">
    <property type="entry name" value="ComA-like_MBL-fold"/>
    <property type="match status" value="1"/>
</dbReference>
<dbReference type="EMBL" id="MFYX01000075">
    <property type="protein sequence ID" value="OGK04109.1"/>
    <property type="molecule type" value="Genomic_DNA"/>
</dbReference>
<sequence length="284" mass="30070">MNWVCALGFCLVFVSCSPVSVPDQEPRFSITFCDVGQGDAALVRFSDSTTLLIDAGSYGSGIDTILTNRNIHVINDLAVTHAHEDHYGNAGLVCRQFTVERVWLSARGTWPGDKAYAAFVRLVADTLGIDTIVMFRGRQAPGGVSQRVTCLWPDTAAVITESDTCNALSLVLSISNGTCTALMAADINFESEKRLLDCPGELSATILKAPHHGSKTSSSTAFLAAVAPDAAVVSVGSGNPFGHPSDEAIARLAQTNAVVLRTDRNGSITIYGKKGGGLLFDFDK</sequence>
<dbReference type="InterPro" id="IPR035681">
    <property type="entry name" value="ComA-like_MBL"/>
</dbReference>
<dbReference type="InterPro" id="IPR001279">
    <property type="entry name" value="Metallo-B-lactamas"/>
</dbReference>
<dbReference type="Pfam" id="PF00753">
    <property type="entry name" value="Lactamase_B"/>
    <property type="match status" value="1"/>
</dbReference>
<proteinExistence type="predicted"/>
<organism evidence="2 3">
    <name type="scientific">Candidatus Raymondbacteria bacterium RIFOXYD12_FULL_49_13</name>
    <dbReference type="NCBI Taxonomy" id="1817890"/>
    <lineage>
        <taxon>Bacteria</taxon>
        <taxon>Raymondiibacteriota</taxon>
    </lineage>
</organism>
<name>A0A1F7FBR6_UNCRA</name>
<dbReference type="PANTHER" id="PTHR30619:SF1">
    <property type="entry name" value="RECOMBINATION PROTEIN 2"/>
    <property type="match status" value="1"/>
</dbReference>
<evidence type="ECO:0000259" key="1">
    <source>
        <dbReference type="Pfam" id="PF00753"/>
    </source>
</evidence>
<reference evidence="2 3" key="1">
    <citation type="journal article" date="2016" name="Nat. Commun.">
        <title>Thousands of microbial genomes shed light on interconnected biogeochemical processes in an aquifer system.</title>
        <authorList>
            <person name="Anantharaman K."/>
            <person name="Brown C.T."/>
            <person name="Hug L.A."/>
            <person name="Sharon I."/>
            <person name="Castelle C.J."/>
            <person name="Probst A.J."/>
            <person name="Thomas B.C."/>
            <person name="Singh A."/>
            <person name="Wilkins M.J."/>
            <person name="Karaoz U."/>
            <person name="Brodie E.L."/>
            <person name="Williams K.H."/>
            <person name="Hubbard S.S."/>
            <person name="Banfield J.F."/>
        </authorList>
    </citation>
    <scope>NUCLEOTIDE SEQUENCE [LARGE SCALE GENOMIC DNA]</scope>
</reference>
<dbReference type="Gene3D" id="3.60.15.10">
    <property type="entry name" value="Ribonuclease Z/Hydroxyacylglutathione hydrolase-like"/>
    <property type="match status" value="1"/>
</dbReference>
<dbReference type="PANTHER" id="PTHR30619">
    <property type="entry name" value="DNA INTERNALIZATION/COMPETENCE PROTEIN COMEC/REC2"/>
    <property type="match status" value="1"/>
</dbReference>
<evidence type="ECO:0000313" key="3">
    <source>
        <dbReference type="Proteomes" id="UP000179243"/>
    </source>
</evidence>
<dbReference type="Proteomes" id="UP000179243">
    <property type="component" value="Unassembled WGS sequence"/>
</dbReference>
<evidence type="ECO:0000313" key="2">
    <source>
        <dbReference type="EMBL" id="OGK04109.1"/>
    </source>
</evidence>
<gene>
    <name evidence="2" type="ORF">A2519_19610</name>
</gene>
<dbReference type="AlphaFoldDB" id="A0A1F7FBR6"/>
<dbReference type="SUPFAM" id="SSF56281">
    <property type="entry name" value="Metallo-hydrolase/oxidoreductase"/>
    <property type="match status" value="1"/>
</dbReference>
<protein>
    <recommendedName>
        <fullName evidence="1">Metallo-beta-lactamase domain-containing protein</fullName>
    </recommendedName>
</protein>